<proteinExistence type="predicted"/>
<feature type="domain" description="DUF5753" evidence="1">
    <location>
        <begin position="92"/>
        <end position="265"/>
    </location>
</feature>
<organism evidence="2 3">
    <name type="scientific">Allokutzneria albata</name>
    <name type="common">Kibdelosporangium albatum</name>
    <dbReference type="NCBI Taxonomy" id="211114"/>
    <lineage>
        <taxon>Bacteria</taxon>
        <taxon>Bacillati</taxon>
        <taxon>Actinomycetota</taxon>
        <taxon>Actinomycetes</taxon>
        <taxon>Pseudonocardiales</taxon>
        <taxon>Pseudonocardiaceae</taxon>
        <taxon>Allokutzneria</taxon>
    </lineage>
</organism>
<evidence type="ECO:0000259" key="1">
    <source>
        <dbReference type="Pfam" id="PF19054"/>
    </source>
</evidence>
<gene>
    <name evidence="2" type="ORF">SAMN04489726_4658</name>
</gene>
<dbReference type="InterPro" id="IPR043917">
    <property type="entry name" value="DUF5753"/>
</dbReference>
<keyword evidence="3" id="KW-1185">Reference proteome</keyword>
<evidence type="ECO:0000313" key="2">
    <source>
        <dbReference type="EMBL" id="SDN05249.1"/>
    </source>
</evidence>
<protein>
    <recommendedName>
        <fullName evidence="1">DUF5753 domain-containing protein</fullName>
    </recommendedName>
</protein>
<dbReference type="InterPro" id="IPR001387">
    <property type="entry name" value="Cro/C1-type_HTH"/>
</dbReference>
<dbReference type="AlphaFoldDB" id="A0A1G9Y821"/>
<accession>A0A1G9Y821</accession>
<name>A0A1G9Y821_ALLAB</name>
<dbReference type="Pfam" id="PF19054">
    <property type="entry name" value="DUF5753"/>
    <property type="match status" value="1"/>
</dbReference>
<sequence>MKQHRKALSISGSQISRSELAQLNNSQADSYGKIERGERKITEDHLRKVMARLKLNEEECSLLWRLRFPLIPRNDWSGELRHIANHFRVPAEQEWHARRIIGCHEVRLPGVLHDVAFMRQQFMSDPANTPEMIEARVKHRLERRGTLTKRPAIEHHYIICEPTLDNVCRLPDSDISRAQLLFLIDSIKKYENLTVQLLPARCGAPDRSKDQMIYLFKEDVGNFVYYETGPNSICCPEREKVAGALDFAETLASLALSPEDTLGCILDLFHGLR</sequence>
<reference evidence="2 3" key="1">
    <citation type="submission" date="2016-10" db="EMBL/GenBank/DDBJ databases">
        <authorList>
            <person name="de Groot N.N."/>
        </authorList>
    </citation>
    <scope>NUCLEOTIDE SEQUENCE [LARGE SCALE GENOMIC DNA]</scope>
    <source>
        <strain evidence="2 3">DSM 44149</strain>
    </source>
</reference>
<dbReference type="CDD" id="cd00093">
    <property type="entry name" value="HTH_XRE"/>
    <property type="match status" value="1"/>
</dbReference>
<evidence type="ECO:0000313" key="3">
    <source>
        <dbReference type="Proteomes" id="UP000183376"/>
    </source>
</evidence>
<dbReference type="Proteomes" id="UP000183376">
    <property type="component" value="Chromosome I"/>
</dbReference>
<dbReference type="EMBL" id="LT629701">
    <property type="protein sequence ID" value="SDN05249.1"/>
    <property type="molecule type" value="Genomic_DNA"/>
</dbReference>